<proteinExistence type="predicted"/>
<keyword evidence="2" id="KW-0067">ATP-binding</keyword>
<dbReference type="SUPFAM" id="SSF52540">
    <property type="entry name" value="P-loop containing nucleoside triphosphate hydrolases"/>
    <property type="match status" value="1"/>
</dbReference>
<evidence type="ECO:0000259" key="3">
    <source>
        <dbReference type="PROSITE" id="PS50045"/>
    </source>
</evidence>
<dbReference type="InterPro" id="IPR030828">
    <property type="entry name" value="HTH_TyrR"/>
</dbReference>
<dbReference type="SUPFAM" id="SSF46689">
    <property type="entry name" value="Homeodomain-like"/>
    <property type="match status" value="1"/>
</dbReference>
<protein>
    <recommendedName>
        <fullName evidence="3">Sigma-54 factor interaction domain-containing protein</fullName>
    </recommendedName>
</protein>
<dbReference type="PANTHER" id="PTHR32071:SF57">
    <property type="entry name" value="C4-DICARBOXYLATE TRANSPORT TRANSCRIPTIONAL REGULATORY PROTEIN DCTD"/>
    <property type="match status" value="1"/>
</dbReference>
<dbReference type="InterPro" id="IPR027417">
    <property type="entry name" value="P-loop_NTPase"/>
</dbReference>
<accession>A0A7V2EFY7</accession>
<dbReference type="GO" id="GO:0006355">
    <property type="term" value="P:regulation of DNA-templated transcription"/>
    <property type="evidence" value="ECO:0007669"/>
    <property type="project" value="InterPro"/>
</dbReference>
<dbReference type="AlphaFoldDB" id="A0A7V2EFY7"/>
<dbReference type="Gene3D" id="1.10.8.60">
    <property type="match status" value="1"/>
</dbReference>
<dbReference type="Pfam" id="PF00158">
    <property type="entry name" value="Sigma54_activat"/>
    <property type="match status" value="1"/>
</dbReference>
<dbReference type="InterPro" id="IPR002078">
    <property type="entry name" value="Sigma_54_int"/>
</dbReference>
<sequence>MEAKTVRALGSQRFDRVGCRFIAATRADLKAKVAEGDFREDLYFCLRGHVLFLPPLRERGEDVLIVARQWLQMTGKQIALSSEAEKLMLQHPWPGNFRELRHRLEAAVRQCKSGIVEAQHLGLPATDPGLTIRKEKHAPAKGNFSPAELVDQLVAEILSGKASLPKTLEELERKAIFLAMDKTGSLRAAARVLGLSHSTLKCKLEKHSPDAKSSARF</sequence>
<dbReference type="PROSITE" id="PS50045">
    <property type="entry name" value="SIGMA54_INTERACT_4"/>
    <property type="match status" value="1"/>
</dbReference>
<dbReference type="InterPro" id="IPR058031">
    <property type="entry name" value="AAA_lid_NorR"/>
</dbReference>
<dbReference type="InterPro" id="IPR009057">
    <property type="entry name" value="Homeodomain-like_sf"/>
</dbReference>
<dbReference type="GO" id="GO:0003677">
    <property type="term" value="F:DNA binding"/>
    <property type="evidence" value="ECO:0007669"/>
    <property type="project" value="UniProtKB-KW"/>
</dbReference>
<dbReference type="Pfam" id="PF25601">
    <property type="entry name" value="AAA_lid_14"/>
    <property type="match status" value="1"/>
</dbReference>
<dbReference type="Gene3D" id="3.40.50.300">
    <property type="entry name" value="P-loop containing nucleotide triphosphate hydrolases"/>
    <property type="match status" value="1"/>
</dbReference>
<reference evidence="4" key="1">
    <citation type="journal article" date="2020" name="mSystems">
        <title>Genome- and Community-Level Interaction Insights into Carbon Utilization and Element Cycling Functions of Hydrothermarchaeota in Hydrothermal Sediment.</title>
        <authorList>
            <person name="Zhou Z."/>
            <person name="Liu Y."/>
            <person name="Xu W."/>
            <person name="Pan J."/>
            <person name="Luo Z.H."/>
            <person name="Li M."/>
        </authorList>
    </citation>
    <scope>NUCLEOTIDE SEQUENCE [LARGE SCALE GENOMIC DNA]</scope>
    <source>
        <strain evidence="4">SpSt-186</strain>
    </source>
</reference>
<gene>
    <name evidence="4" type="ORF">ENP06_05740</name>
</gene>
<feature type="domain" description="Sigma-54 factor interaction" evidence="3">
    <location>
        <begin position="1"/>
        <end position="109"/>
    </location>
</feature>
<dbReference type="PANTHER" id="PTHR32071">
    <property type="entry name" value="TRANSCRIPTIONAL REGULATORY PROTEIN"/>
    <property type="match status" value="1"/>
</dbReference>
<evidence type="ECO:0000313" key="4">
    <source>
        <dbReference type="EMBL" id="HEQ88896.1"/>
    </source>
</evidence>
<dbReference type="GO" id="GO:0005524">
    <property type="term" value="F:ATP binding"/>
    <property type="evidence" value="ECO:0007669"/>
    <property type="project" value="UniProtKB-KW"/>
</dbReference>
<name>A0A7V2EFY7_9BACT</name>
<evidence type="ECO:0000256" key="1">
    <source>
        <dbReference type="ARBA" id="ARBA00022741"/>
    </source>
</evidence>
<dbReference type="Pfam" id="PF18024">
    <property type="entry name" value="HTH_50"/>
    <property type="match status" value="1"/>
</dbReference>
<organism evidence="4">
    <name type="scientific">Thermoanaerobaculum aquaticum</name>
    <dbReference type="NCBI Taxonomy" id="1312852"/>
    <lineage>
        <taxon>Bacteria</taxon>
        <taxon>Pseudomonadati</taxon>
        <taxon>Acidobacteriota</taxon>
        <taxon>Thermoanaerobaculia</taxon>
        <taxon>Thermoanaerobaculales</taxon>
        <taxon>Thermoanaerobaculaceae</taxon>
        <taxon>Thermoanaerobaculum</taxon>
    </lineage>
</organism>
<dbReference type="Gene3D" id="1.10.10.60">
    <property type="entry name" value="Homeodomain-like"/>
    <property type="match status" value="1"/>
</dbReference>
<dbReference type="EMBL" id="DSHW01000433">
    <property type="protein sequence ID" value="HEQ88896.1"/>
    <property type="molecule type" value="Genomic_DNA"/>
</dbReference>
<keyword evidence="1" id="KW-0547">Nucleotide-binding</keyword>
<comment type="caution">
    <text evidence="4">The sequence shown here is derived from an EMBL/GenBank/DDBJ whole genome shotgun (WGS) entry which is preliminary data.</text>
</comment>
<evidence type="ECO:0000256" key="2">
    <source>
        <dbReference type="ARBA" id="ARBA00022840"/>
    </source>
</evidence>